<dbReference type="SUPFAM" id="SSF109854">
    <property type="entry name" value="DinB/YfiT-like putative metalloenzymes"/>
    <property type="match status" value="1"/>
</dbReference>
<keyword evidence="4" id="KW-1185">Reference proteome</keyword>
<dbReference type="NCBIfam" id="TIGR03083">
    <property type="entry name" value="maleylpyruvate isomerase family mycothiol-dependent enzyme"/>
    <property type="match status" value="1"/>
</dbReference>
<dbReference type="SUPFAM" id="SSF55718">
    <property type="entry name" value="SCP-like"/>
    <property type="match status" value="1"/>
</dbReference>
<dbReference type="RefSeq" id="WP_111507115.1">
    <property type="nucleotide sequence ID" value="NZ_QKYN01000173.1"/>
</dbReference>
<dbReference type="Gene3D" id="1.20.120.450">
    <property type="entry name" value="dinb family like domain"/>
    <property type="match status" value="1"/>
</dbReference>
<dbReference type="InterPro" id="IPR024344">
    <property type="entry name" value="MDMPI_metal-binding"/>
</dbReference>
<evidence type="ECO:0000259" key="1">
    <source>
        <dbReference type="Pfam" id="PF07398"/>
    </source>
</evidence>
<organism evidence="3 4">
    <name type="scientific">Streptacidiphilus pinicola</name>
    <dbReference type="NCBI Taxonomy" id="2219663"/>
    <lineage>
        <taxon>Bacteria</taxon>
        <taxon>Bacillati</taxon>
        <taxon>Actinomycetota</taxon>
        <taxon>Actinomycetes</taxon>
        <taxon>Kitasatosporales</taxon>
        <taxon>Streptomycetaceae</taxon>
        <taxon>Streptacidiphilus</taxon>
    </lineage>
</organism>
<dbReference type="AlphaFoldDB" id="A0A2X0IUE9"/>
<dbReference type="InterPro" id="IPR010872">
    <property type="entry name" value="MDMPI_C-term_domain"/>
</dbReference>
<proteinExistence type="predicted"/>
<dbReference type="OrthoDB" id="5118203at2"/>
<evidence type="ECO:0000313" key="4">
    <source>
        <dbReference type="Proteomes" id="UP000248889"/>
    </source>
</evidence>
<evidence type="ECO:0000313" key="3">
    <source>
        <dbReference type="EMBL" id="RAG81186.1"/>
    </source>
</evidence>
<comment type="caution">
    <text evidence="3">The sequence shown here is derived from an EMBL/GenBank/DDBJ whole genome shotgun (WGS) entry which is preliminary data.</text>
</comment>
<dbReference type="Pfam" id="PF07398">
    <property type="entry name" value="MDMPI_C"/>
    <property type="match status" value="1"/>
</dbReference>
<dbReference type="Pfam" id="PF11716">
    <property type="entry name" value="MDMPI_N"/>
    <property type="match status" value="1"/>
</dbReference>
<gene>
    <name evidence="3" type="ORF">DN069_34085</name>
</gene>
<protein>
    <submittedName>
        <fullName evidence="3">Uncharacterized protein</fullName>
    </submittedName>
</protein>
<dbReference type="InterPro" id="IPR017517">
    <property type="entry name" value="Maleyloyr_isom"/>
</dbReference>
<evidence type="ECO:0000259" key="2">
    <source>
        <dbReference type="Pfam" id="PF11716"/>
    </source>
</evidence>
<feature type="domain" description="Mycothiol-dependent maleylpyruvate isomerase metal-binding" evidence="2">
    <location>
        <begin position="16"/>
        <end position="150"/>
    </location>
</feature>
<dbReference type="EMBL" id="QKYN01000173">
    <property type="protein sequence ID" value="RAG81186.1"/>
    <property type="molecule type" value="Genomic_DNA"/>
</dbReference>
<name>A0A2X0IUE9_9ACTN</name>
<sequence>MDDSSQSPEDVKRQVLAAHARVLELVDAVDDARMAAPSALPGWSRGHVVRHLADNARAFDRQARLALKGELTDMYDGGVAGRDRSIEERAARSAAVLREELRETQRALEETWDTFAVEDWQRSVRFRQATVLATLFARWREAEIHAVDLALDYRPRDWSPAFARHALDFLAPRAPEGTRLVLRATDHDLTRALGEGTTVEVSGTLGDLAAWMAGRDADGTLETSADSLPRLGPWPS</sequence>
<accession>A0A2X0IUE9</accession>
<dbReference type="InterPro" id="IPR034660">
    <property type="entry name" value="DinB/YfiT-like"/>
</dbReference>
<dbReference type="Proteomes" id="UP000248889">
    <property type="component" value="Unassembled WGS sequence"/>
</dbReference>
<dbReference type="GO" id="GO:0046872">
    <property type="term" value="F:metal ion binding"/>
    <property type="evidence" value="ECO:0007669"/>
    <property type="project" value="InterPro"/>
</dbReference>
<feature type="domain" description="MDMPI C-terminal" evidence="1">
    <location>
        <begin position="157"/>
        <end position="224"/>
    </location>
</feature>
<reference evidence="3 4" key="1">
    <citation type="submission" date="2018-06" db="EMBL/GenBank/DDBJ databases">
        <title>Streptacidiphilus pinicola sp. nov., isolated from pine grove soil.</title>
        <authorList>
            <person name="Roh S.G."/>
            <person name="Park S."/>
            <person name="Kim M.-K."/>
            <person name="Yun B.-R."/>
            <person name="Park J."/>
            <person name="Kim M.J."/>
            <person name="Kim Y.S."/>
            <person name="Kim S.B."/>
        </authorList>
    </citation>
    <scope>NUCLEOTIDE SEQUENCE [LARGE SCALE GENOMIC DNA]</scope>
    <source>
        <strain evidence="3 4">MMS16-CNU450</strain>
    </source>
</reference>
<dbReference type="InterPro" id="IPR036527">
    <property type="entry name" value="SCP2_sterol-bd_dom_sf"/>
</dbReference>